<gene>
    <name evidence="2" type="ORF">AFUS01_LOCUS42324</name>
</gene>
<name>A0A8J2LEK9_9HEXA</name>
<reference evidence="2" key="1">
    <citation type="submission" date="2021-06" db="EMBL/GenBank/DDBJ databases">
        <authorList>
            <person name="Hodson N. C."/>
            <person name="Mongue J. A."/>
            <person name="Jaron S. K."/>
        </authorList>
    </citation>
    <scope>NUCLEOTIDE SEQUENCE</scope>
</reference>
<comment type="caution">
    <text evidence="2">The sequence shown here is derived from an EMBL/GenBank/DDBJ whole genome shotgun (WGS) entry which is preliminary data.</text>
</comment>
<dbReference type="EMBL" id="CAJVCH010566199">
    <property type="protein sequence ID" value="CAG7832645.1"/>
    <property type="molecule type" value="Genomic_DNA"/>
</dbReference>
<protein>
    <submittedName>
        <fullName evidence="2">Uncharacterized protein</fullName>
    </submittedName>
</protein>
<dbReference type="Proteomes" id="UP000708208">
    <property type="component" value="Unassembled WGS sequence"/>
</dbReference>
<sequence>MATRVFNKPQWFQLKTPKKVKNLWDFPMISTLTKLHNKLDNLENKIEVLNTESVLLKAGVETKTNTESLKQEIALLKENLANDRTSYSREIKNLKSQIENSRMKRNSEVNALLSSVSSNLNGLKRTQNIIQNNISSQAAAISGVISNNSKMTSALFERNPEAFLDFLPSPRNGKSFNGSTFEAISAAVPTDNMLVAQIKNYMDVDLTGYQLYLDEGFVAAPAPNKIFAKTAEVATFESNNKLNFAAEPEMSYRIGDTDISLHLYFIYGGKVQTFAAALLPRSAPAKSIISFDCTQYNHSGTAGSHKCVTNVGFNSTRTLTVYEGDIFLKVTFETTSYPRPGVLTFVSVVLHQKYTFSI</sequence>
<keyword evidence="3" id="KW-1185">Reference proteome</keyword>
<evidence type="ECO:0000313" key="2">
    <source>
        <dbReference type="EMBL" id="CAG7832645.1"/>
    </source>
</evidence>
<keyword evidence="1" id="KW-0175">Coiled coil</keyword>
<accession>A0A8J2LEK9</accession>
<feature type="coiled-coil region" evidence="1">
    <location>
        <begin position="32"/>
        <end position="104"/>
    </location>
</feature>
<dbReference type="AlphaFoldDB" id="A0A8J2LEK9"/>
<evidence type="ECO:0000256" key="1">
    <source>
        <dbReference type="SAM" id="Coils"/>
    </source>
</evidence>
<organism evidence="2 3">
    <name type="scientific">Allacma fusca</name>
    <dbReference type="NCBI Taxonomy" id="39272"/>
    <lineage>
        <taxon>Eukaryota</taxon>
        <taxon>Metazoa</taxon>
        <taxon>Ecdysozoa</taxon>
        <taxon>Arthropoda</taxon>
        <taxon>Hexapoda</taxon>
        <taxon>Collembola</taxon>
        <taxon>Symphypleona</taxon>
        <taxon>Sminthuridae</taxon>
        <taxon>Allacma</taxon>
    </lineage>
</organism>
<proteinExistence type="predicted"/>
<evidence type="ECO:0000313" key="3">
    <source>
        <dbReference type="Proteomes" id="UP000708208"/>
    </source>
</evidence>